<dbReference type="GeneID" id="54781303"/>
<dbReference type="SUPFAM" id="SSF50729">
    <property type="entry name" value="PH domain-like"/>
    <property type="match status" value="1"/>
</dbReference>
<evidence type="ECO:0000313" key="2">
    <source>
        <dbReference type="Proteomes" id="UP000449547"/>
    </source>
</evidence>
<dbReference type="EMBL" id="SWFT01000082">
    <property type="protein sequence ID" value="KAA8902756.1"/>
    <property type="molecule type" value="Genomic_DNA"/>
</dbReference>
<dbReference type="GO" id="GO:0003713">
    <property type="term" value="F:transcription coactivator activity"/>
    <property type="evidence" value="ECO:0007669"/>
    <property type="project" value="InterPro"/>
</dbReference>
<dbReference type="OMA" id="NYWEFMF"/>
<name>A0A642UTQ7_DIURU</name>
<dbReference type="PANTHER" id="PTHR31606">
    <property type="entry name" value="WW DOMAIN BINDING PROTEIN 2, ISOFORM E"/>
    <property type="match status" value="1"/>
</dbReference>
<reference evidence="1 2" key="1">
    <citation type="submission" date="2019-07" db="EMBL/GenBank/DDBJ databases">
        <title>Genome assembly of two rare yeast pathogens: Diutina rugosa and Trichomonascus ciferrii.</title>
        <authorList>
            <person name="Mixao V."/>
            <person name="Saus E."/>
            <person name="Hansen A."/>
            <person name="Lass-Flor C."/>
            <person name="Gabaldon T."/>
        </authorList>
    </citation>
    <scope>NUCLEOTIDE SEQUENCE [LARGE SCALE GENOMIC DNA]</scope>
    <source>
        <strain evidence="1 2">CBS 613</strain>
    </source>
</reference>
<evidence type="ECO:0008006" key="3">
    <source>
        <dbReference type="Google" id="ProtNLM"/>
    </source>
</evidence>
<dbReference type="GO" id="GO:0005634">
    <property type="term" value="C:nucleus"/>
    <property type="evidence" value="ECO:0007669"/>
    <property type="project" value="TreeGrafter"/>
</dbReference>
<dbReference type="GO" id="GO:0031490">
    <property type="term" value="F:chromatin DNA binding"/>
    <property type="evidence" value="ECO:0007669"/>
    <property type="project" value="TreeGrafter"/>
</dbReference>
<dbReference type="Proteomes" id="UP000449547">
    <property type="component" value="Unassembled WGS sequence"/>
</dbReference>
<dbReference type="OrthoDB" id="1259151at2759"/>
<organism evidence="1 2">
    <name type="scientific">Diutina rugosa</name>
    <name type="common">Yeast</name>
    <name type="synonym">Candida rugosa</name>
    <dbReference type="NCBI Taxonomy" id="5481"/>
    <lineage>
        <taxon>Eukaryota</taxon>
        <taxon>Fungi</taxon>
        <taxon>Dikarya</taxon>
        <taxon>Ascomycota</taxon>
        <taxon>Saccharomycotina</taxon>
        <taxon>Pichiomycetes</taxon>
        <taxon>Debaryomycetaceae</taxon>
        <taxon>Diutina</taxon>
    </lineage>
</organism>
<evidence type="ECO:0000313" key="1">
    <source>
        <dbReference type="EMBL" id="KAA8902756.1"/>
    </source>
</evidence>
<dbReference type="Gene3D" id="2.30.29.30">
    <property type="entry name" value="Pleckstrin-homology domain (PH domain)/Phosphotyrosine-binding domain (PTB)"/>
    <property type="match status" value="1"/>
</dbReference>
<dbReference type="AlphaFoldDB" id="A0A642UTQ7"/>
<keyword evidence="2" id="KW-1185">Reference proteome</keyword>
<comment type="caution">
    <text evidence="1">The sequence shown here is derived from an EMBL/GenBank/DDBJ whole genome shotgun (WGS) entry which is preliminary data.</text>
</comment>
<dbReference type="PANTHER" id="PTHR31606:SF1">
    <property type="entry name" value="WW DOMAIN BINDING PROTEIN 2, ISOFORM E"/>
    <property type="match status" value="1"/>
</dbReference>
<dbReference type="InterPro" id="IPR011993">
    <property type="entry name" value="PH-like_dom_sf"/>
</dbReference>
<protein>
    <recommendedName>
        <fullName evidence="3">GRAM domain-containing protein</fullName>
    </recommendedName>
</protein>
<proteinExistence type="predicted"/>
<dbReference type="VEuPathDB" id="FungiDB:DIURU_002652"/>
<gene>
    <name evidence="1" type="ORF">DIURU_002652</name>
</gene>
<accession>A0A642UTQ7</accession>
<sequence>MSINNVVFTEGAGFPFQLAQDEKVLYTSPTTRQPLAIKSKAAFGKTNIQCDDGRVYVTNKRFVYVTDTQGDINAFSIDLNLAGLLQFSHEIKSPWFGANYWQFLFFSAKEPAIASDGFAKEMWYEGTLQFNNGGLFEFIEALNKVITDIHQNRDIDDELPRYSA</sequence>
<dbReference type="RefSeq" id="XP_034012504.1">
    <property type="nucleotide sequence ID" value="XM_034155327.1"/>
</dbReference>
<dbReference type="InterPro" id="IPR044852">
    <property type="entry name" value="WBP2-like"/>
</dbReference>